<dbReference type="AlphaFoldDB" id="A0A066ZPK6"/>
<dbReference type="CDD" id="cd00143">
    <property type="entry name" value="PP2Cc"/>
    <property type="match status" value="1"/>
</dbReference>
<keyword evidence="5" id="KW-0472">Membrane</keyword>
<name>A0A066ZPK6_HYDMR</name>
<dbReference type="CDD" id="cd14014">
    <property type="entry name" value="STKc_PknB_like"/>
    <property type="match status" value="1"/>
</dbReference>
<evidence type="ECO:0000313" key="9">
    <source>
        <dbReference type="Proteomes" id="UP000027341"/>
    </source>
</evidence>
<dbReference type="InterPro" id="IPR008266">
    <property type="entry name" value="Tyr_kinase_AS"/>
</dbReference>
<dbReference type="PROSITE" id="PS50011">
    <property type="entry name" value="PROTEIN_KINASE_DOM"/>
    <property type="match status" value="1"/>
</dbReference>
<evidence type="ECO:0000313" key="8">
    <source>
        <dbReference type="EMBL" id="KDN95462.1"/>
    </source>
</evidence>
<dbReference type="STRING" id="28885.EI16_03950"/>
<keyword evidence="5" id="KW-1133">Transmembrane helix</keyword>
<dbReference type="InterPro" id="IPR001932">
    <property type="entry name" value="PPM-type_phosphatase-like_dom"/>
</dbReference>
<evidence type="ECO:0000259" key="6">
    <source>
        <dbReference type="PROSITE" id="PS50011"/>
    </source>
</evidence>
<proteinExistence type="predicted"/>
<keyword evidence="5" id="KW-0812">Transmembrane</keyword>
<dbReference type="EMBL" id="JMIU01000001">
    <property type="protein sequence ID" value="KDN95462.1"/>
    <property type="molecule type" value="Genomic_DNA"/>
</dbReference>
<dbReference type="Gene3D" id="3.60.40.10">
    <property type="entry name" value="PPM-type phosphatase domain"/>
    <property type="match status" value="1"/>
</dbReference>
<dbReference type="PANTHER" id="PTHR43289">
    <property type="entry name" value="MITOGEN-ACTIVATED PROTEIN KINASE KINASE KINASE 20-RELATED"/>
    <property type="match status" value="1"/>
</dbReference>
<keyword evidence="4" id="KW-0067">ATP-binding</keyword>
<evidence type="ECO:0000259" key="7">
    <source>
        <dbReference type="PROSITE" id="PS51746"/>
    </source>
</evidence>
<evidence type="ECO:0000256" key="3">
    <source>
        <dbReference type="ARBA" id="ARBA00022777"/>
    </source>
</evidence>
<dbReference type="SMART" id="SM00332">
    <property type="entry name" value="PP2Cc"/>
    <property type="match status" value="1"/>
</dbReference>
<evidence type="ECO:0000256" key="2">
    <source>
        <dbReference type="ARBA" id="ARBA00022741"/>
    </source>
</evidence>
<dbReference type="InterPro" id="IPR011009">
    <property type="entry name" value="Kinase-like_dom_sf"/>
</dbReference>
<dbReference type="RefSeq" id="WP_029909668.1">
    <property type="nucleotide sequence ID" value="NZ_AP020335.1"/>
</dbReference>
<evidence type="ECO:0000256" key="4">
    <source>
        <dbReference type="ARBA" id="ARBA00022840"/>
    </source>
</evidence>
<feature type="domain" description="PPM-type phosphatase" evidence="7">
    <location>
        <begin position="8"/>
        <end position="241"/>
    </location>
</feature>
<dbReference type="Pfam" id="PF00069">
    <property type="entry name" value="Pkinase"/>
    <property type="match status" value="1"/>
</dbReference>
<dbReference type="GO" id="GO:0004674">
    <property type="term" value="F:protein serine/threonine kinase activity"/>
    <property type="evidence" value="ECO:0007669"/>
    <property type="project" value="TreeGrafter"/>
</dbReference>
<dbReference type="Gene3D" id="1.10.510.10">
    <property type="entry name" value="Transferase(Phosphotransferase) domain 1"/>
    <property type="match status" value="1"/>
</dbReference>
<keyword evidence="9" id="KW-1185">Reference proteome</keyword>
<dbReference type="InterPro" id="IPR000719">
    <property type="entry name" value="Prot_kinase_dom"/>
</dbReference>
<dbReference type="SUPFAM" id="SSF81606">
    <property type="entry name" value="PP2C-like"/>
    <property type="match status" value="1"/>
</dbReference>
<gene>
    <name evidence="8" type="ORF">EI16_03950</name>
</gene>
<protein>
    <submittedName>
        <fullName evidence="8">Protein kinase</fullName>
    </submittedName>
</protein>
<comment type="caution">
    <text evidence="8">The sequence shown here is derived from an EMBL/GenBank/DDBJ whole genome shotgun (WGS) entry which is preliminary data.</text>
</comment>
<evidence type="ECO:0000256" key="5">
    <source>
        <dbReference type="SAM" id="Phobius"/>
    </source>
</evidence>
<dbReference type="PROSITE" id="PS51746">
    <property type="entry name" value="PPM_2"/>
    <property type="match status" value="1"/>
</dbReference>
<dbReference type="Proteomes" id="UP000027341">
    <property type="component" value="Unassembled WGS sequence"/>
</dbReference>
<dbReference type="Gene3D" id="3.30.200.20">
    <property type="entry name" value="Phosphorylase Kinase, domain 1"/>
    <property type="match status" value="1"/>
</dbReference>
<feature type="domain" description="Protein kinase" evidence="6">
    <location>
        <begin position="274"/>
        <end position="539"/>
    </location>
</feature>
<reference evidence="8 9" key="1">
    <citation type="submission" date="2014-04" db="EMBL/GenBank/DDBJ databases">
        <title>Draft genome sequence of Hydrogenovibrio marinus MH-110, a model organism for aerobic H2 metabolism.</title>
        <authorList>
            <person name="Cha H.J."/>
            <person name="Jo B.H."/>
            <person name="Hwang B.H."/>
        </authorList>
    </citation>
    <scope>NUCLEOTIDE SEQUENCE [LARGE SCALE GENOMIC DNA]</scope>
    <source>
        <strain evidence="8 9">MH-110</strain>
    </source>
</reference>
<accession>A0A066ZPK6</accession>
<feature type="transmembrane region" description="Helical" evidence="5">
    <location>
        <begin position="556"/>
        <end position="574"/>
    </location>
</feature>
<evidence type="ECO:0000256" key="1">
    <source>
        <dbReference type="ARBA" id="ARBA00022679"/>
    </source>
</evidence>
<organism evidence="8 9">
    <name type="scientific">Hydrogenovibrio marinus</name>
    <dbReference type="NCBI Taxonomy" id="28885"/>
    <lineage>
        <taxon>Bacteria</taxon>
        <taxon>Pseudomonadati</taxon>
        <taxon>Pseudomonadota</taxon>
        <taxon>Gammaproteobacteria</taxon>
        <taxon>Thiotrichales</taxon>
        <taxon>Piscirickettsiaceae</taxon>
        <taxon>Hydrogenovibrio</taxon>
    </lineage>
</organism>
<keyword evidence="1" id="KW-0808">Transferase</keyword>
<dbReference type="SMART" id="SM00331">
    <property type="entry name" value="PP2C_SIG"/>
    <property type="match status" value="1"/>
</dbReference>
<sequence>MTKQLNVSIGQYSDKGRKALNQDFYGSLIPEEPLLSSKGIAIALADGISSSQVSQIASETAVKGFLTDYFSTSEAWSVKTSAQSVLLAVNSWLFAQTRRSQYRYNKDKGYVCTFSSLVLKSTTAHLFHAGDSRIYRIAASQNSLEQLTEDHRTWLSKEESFLSRALGVKDQLEIDYQTHRLDMGDVFVLATDGIYEFVDDTKMVELIRQYAADLDIAAKAIVDEAYHQGSDDNLTVQLLRVESLPDYDENEVYQQMTTLPFPPRLEARMQFDGYEILRDIHNSSRSHVYLARDLETQQQVVLKVPSIDLREDAAYLQRFLLEEWIARRIDHANVLKPSAQNRKRHYLYITTEYIEGQTLAQWVLDNPKPDVEMVRKIIEQIAKGLRAFHRLEMLHQDIRPNNVMIDQSGTVKIIDFGSTRVAGLTEIANPLNQPDLLGTAQYTAPEYFVGEAGSTRSDQFSLAVIAYQLLSGRLPYGTQVAKIRTRADQRKLNYRSVLEEDRDTPVWIDEALRKALQPEPMKRYREISEFIFDLRHPNLVFLNKTRAPLMERNPVLFWKSVSLVFFLTTVYLLIK</sequence>
<keyword evidence="3 8" id="KW-0418">Kinase</keyword>
<dbReference type="SUPFAM" id="SSF56112">
    <property type="entry name" value="Protein kinase-like (PK-like)"/>
    <property type="match status" value="1"/>
</dbReference>
<dbReference type="PANTHER" id="PTHR43289:SF6">
    <property type="entry name" value="SERINE_THREONINE-PROTEIN KINASE NEKL-3"/>
    <property type="match status" value="1"/>
</dbReference>
<dbReference type="GO" id="GO:0005524">
    <property type="term" value="F:ATP binding"/>
    <property type="evidence" value="ECO:0007669"/>
    <property type="project" value="UniProtKB-KW"/>
</dbReference>
<dbReference type="Pfam" id="PF13672">
    <property type="entry name" value="PP2C_2"/>
    <property type="match status" value="1"/>
</dbReference>
<dbReference type="InterPro" id="IPR036457">
    <property type="entry name" value="PPM-type-like_dom_sf"/>
</dbReference>
<keyword evidence="2" id="KW-0547">Nucleotide-binding</keyword>
<dbReference type="PROSITE" id="PS00109">
    <property type="entry name" value="PROTEIN_KINASE_TYR"/>
    <property type="match status" value="1"/>
</dbReference>